<dbReference type="CDD" id="cd00229">
    <property type="entry name" value="SGNH_hydrolase"/>
    <property type="match status" value="1"/>
</dbReference>
<evidence type="ECO:0000313" key="4">
    <source>
        <dbReference type="Proteomes" id="UP000529310"/>
    </source>
</evidence>
<dbReference type="InterPro" id="IPR053140">
    <property type="entry name" value="GDSL_Rv0518-like"/>
</dbReference>
<comment type="caution">
    <text evidence="3">The sequence shown here is derived from an EMBL/GenBank/DDBJ whole genome shotgun (WGS) entry which is preliminary data.</text>
</comment>
<dbReference type="InterPro" id="IPR013830">
    <property type="entry name" value="SGNH_hydro"/>
</dbReference>
<dbReference type="RefSeq" id="WP_165141536.1">
    <property type="nucleotide sequence ID" value="NZ_JACHWQ010000007.1"/>
</dbReference>
<dbReference type="SUPFAM" id="SSF52266">
    <property type="entry name" value="SGNH hydrolase"/>
    <property type="match status" value="1"/>
</dbReference>
<feature type="domain" description="SGNH hydrolase-type esterase" evidence="2">
    <location>
        <begin position="45"/>
        <end position="242"/>
    </location>
</feature>
<dbReference type="Gene3D" id="3.40.50.1110">
    <property type="entry name" value="SGNH hydrolase"/>
    <property type="match status" value="1"/>
</dbReference>
<reference evidence="3 4" key="1">
    <citation type="submission" date="2020-08" db="EMBL/GenBank/DDBJ databases">
        <title>Sequencing the genomes of 1000 actinobacteria strains.</title>
        <authorList>
            <person name="Klenk H.-P."/>
        </authorList>
    </citation>
    <scope>NUCLEOTIDE SEQUENCE [LARGE SCALE GENOMIC DNA]</scope>
    <source>
        <strain evidence="3 4">DSM 27099</strain>
    </source>
</reference>
<proteinExistence type="predicted"/>
<dbReference type="PANTHER" id="PTHR43784">
    <property type="entry name" value="GDSL-LIKE LIPASE/ACYLHYDROLASE, PUTATIVE (AFU_ORTHOLOGUE AFUA_2G00820)-RELATED"/>
    <property type="match status" value="1"/>
</dbReference>
<evidence type="ECO:0000313" key="3">
    <source>
        <dbReference type="EMBL" id="MBB2976615.1"/>
    </source>
</evidence>
<feature type="region of interest" description="Disordered" evidence="1">
    <location>
        <begin position="1"/>
        <end position="22"/>
    </location>
</feature>
<organism evidence="3 4">
    <name type="scientific">Microbacterium endophyticum</name>
    <dbReference type="NCBI Taxonomy" id="1526412"/>
    <lineage>
        <taxon>Bacteria</taxon>
        <taxon>Bacillati</taxon>
        <taxon>Actinomycetota</taxon>
        <taxon>Actinomycetes</taxon>
        <taxon>Micrococcales</taxon>
        <taxon>Microbacteriaceae</taxon>
        <taxon>Microbacterium</taxon>
    </lineage>
</organism>
<sequence>MESKIDVETARMRQSDSLPQPAGQNLWRVHAMTARASTEPLEVVCCGSSTTSGMSATAPSRRWVNLCAEALQRSIHPTLPTHPTLVLDDADQRNTDAPGLRIINAGVPGTTSQNYLTPASVSAISRIAPRLVIHMVGSNDAWAGVHPDRYRAQLHAQFSRLQDATSVDCIHLLVHSYARYDEFTPVAPWAAYGEVLSAIAAEREDTAAVDISGIYAAVGVPGNDPRHFMTDDRVHQTDAGHAFMAKVMARVLEPAQGATGY</sequence>
<dbReference type="EMBL" id="JACHWQ010000007">
    <property type="protein sequence ID" value="MBB2976615.1"/>
    <property type="molecule type" value="Genomic_DNA"/>
</dbReference>
<evidence type="ECO:0000259" key="2">
    <source>
        <dbReference type="Pfam" id="PF13472"/>
    </source>
</evidence>
<dbReference type="Pfam" id="PF13472">
    <property type="entry name" value="Lipase_GDSL_2"/>
    <property type="match status" value="1"/>
</dbReference>
<dbReference type="PANTHER" id="PTHR43784:SF2">
    <property type="entry name" value="GDSL-LIKE LIPASE_ACYLHYDROLASE, PUTATIVE (AFU_ORTHOLOGUE AFUA_2G00820)-RELATED"/>
    <property type="match status" value="1"/>
</dbReference>
<dbReference type="AlphaFoldDB" id="A0A7W4YMM0"/>
<dbReference type="Proteomes" id="UP000529310">
    <property type="component" value="Unassembled WGS sequence"/>
</dbReference>
<dbReference type="InterPro" id="IPR036514">
    <property type="entry name" value="SGNH_hydro_sf"/>
</dbReference>
<accession>A0A7W4YMM0</accession>
<gene>
    <name evidence="3" type="ORF">FHX49_002194</name>
</gene>
<evidence type="ECO:0000256" key="1">
    <source>
        <dbReference type="SAM" id="MobiDB-lite"/>
    </source>
</evidence>
<feature type="compositionally biased region" description="Basic and acidic residues" evidence="1">
    <location>
        <begin position="1"/>
        <end position="14"/>
    </location>
</feature>
<keyword evidence="4" id="KW-1185">Reference proteome</keyword>
<protein>
    <submittedName>
        <fullName evidence="3">Lysophospholipase L1-like esterase</fullName>
    </submittedName>
</protein>
<name>A0A7W4YMM0_9MICO</name>